<accession>A0A2I9DTD7</accession>
<gene>
    <name evidence="2" type="ORF">DAERI_060137</name>
</gene>
<evidence type="ECO:0000256" key="1">
    <source>
        <dbReference type="SAM" id="MobiDB-lite"/>
    </source>
</evidence>
<evidence type="ECO:0000313" key="3">
    <source>
        <dbReference type="Proteomes" id="UP000236569"/>
    </source>
</evidence>
<keyword evidence="3" id="KW-1185">Reference proteome</keyword>
<dbReference type="RefSeq" id="WP_103129289.1">
    <property type="nucleotide sequence ID" value="NZ_BFAG01000006.1"/>
</dbReference>
<dbReference type="AlphaFoldDB" id="A0A2I9DTD7"/>
<name>A0A2I9DTD7_9DEIO</name>
<sequence>MLARNLPQPPADRQLSGRSGDTTTPQGRACTLLLHPVRRWALRRALEQGRVTPLEVAREYPYLGVSGASTNVLRSLLTSGVLRLDPHRGGTRTAHTYLPGDLSDLRALHAELSELLALAPAPEVQE</sequence>
<feature type="region of interest" description="Disordered" evidence="1">
    <location>
        <begin position="1"/>
        <end position="28"/>
    </location>
</feature>
<dbReference type="EMBL" id="BFAG01000006">
    <property type="protein sequence ID" value="GBF05877.1"/>
    <property type="molecule type" value="Genomic_DNA"/>
</dbReference>
<proteinExistence type="predicted"/>
<organism evidence="2 3">
    <name type="scientific">Deinococcus aerius</name>
    <dbReference type="NCBI Taxonomy" id="200253"/>
    <lineage>
        <taxon>Bacteria</taxon>
        <taxon>Thermotogati</taxon>
        <taxon>Deinococcota</taxon>
        <taxon>Deinococci</taxon>
        <taxon>Deinococcales</taxon>
        <taxon>Deinococcaceae</taxon>
        <taxon>Deinococcus</taxon>
    </lineage>
</organism>
<comment type="caution">
    <text evidence="2">The sequence shown here is derived from an EMBL/GenBank/DDBJ whole genome shotgun (WGS) entry which is preliminary data.</text>
</comment>
<dbReference type="Proteomes" id="UP000236569">
    <property type="component" value="Unassembled WGS sequence"/>
</dbReference>
<feature type="compositionally biased region" description="Polar residues" evidence="1">
    <location>
        <begin position="16"/>
        <end position="26"/>
    </location>
</feature>
<reference evidence="3" key="1">
    <citation type="submission" date="2018-01" db="EMBL/GenBank/DDBJ databases">
        <title>Draft Genome Sequence of the Radioresistant Bacterium Deinococcus aerius TR0125, Isolated from the Higher Atmosphere above Japan.</title>
        <authorList>
            <person name="Satoh K."/>
            <person name="Arai H."/>
            <person name="Sanzen T."/>
            <person name="Kawaguchi Y."/>
            <person name="Hayashi H."/>
            <person name="Yokobori S."/>
            <person name="Yamagishi A."/>
            <person name="Oono Y."/>
            <person name="Narumi I."/>
        </authorList>
    </citation>
    <scope>NUCLEOTIDE SEQUENCE [LARGE SCALE GENOMIC DNA]</scope>
    <source>
        <strain evidence="3">TR0125</strain>
    </source>
</reference>
<evidence type="ECO:0000313" key="2">
    <source>
        <dbReference type="EMBL" id="GBF05877.1"/>
    </source>
</evidence>
<protein>
    <submittedName>
        <fullName evidence="2">Uncharacterized protein</fullName>
    </submittedName>
</protein>